<protein>
    <submittedName>
        <fullName evidence="1">Uncharacterized protein</fullName>
    </submittedName>
</protein>
<gene>
    <name evidence="1" type="ORF">BMIN_1590</name>
</gene>
<accession>A0A087BM03</accession>
<name>A0A087BM03_9BIFI</name>
<dbReference type="STRING" id="1693.BMIN_1590"/>
<comment type="caution">
    <text evidence="1">The sequence shown here is derived from an EMBL/GenBank/DDBJ whole genome shotgun (WGS) entry which is preliminary data.</text>
</comment>
<sequence>MAVRDYVTAPISHWVDAVSRDMPLGRDDMEALIVALAHFVSVRDALIVSTVCGVDDADVLMGFVTRPHDPDSVALMSSLLSRAFEDPQVAPDMERQGRAMRLIDDMTMLAAGRFVVQLHAMAAYVLWWEGDGSARGRAELARREDPECTLAEIVLSALDRGIWPVWHADEPRENISSAEE</sequence>
<organism evidence="1 2">
    <name type="scientific">Bifidobacterium minimum</name>
    <dbReference type="NCBI Taxonomy" id="1693"/>
    <lineage>
        <taxon>Bacteria</taxon>
        <taxon>Bacillati</taxon>
        <taxon>Actinomycetota</taxon>
        <taxon>Actinomycetes</taxon>
        <taxon>Bifidobacteriales</taxon>
        <taxon>Bifidobacteriaceae</taxon>
        <taxon>Bifidobacterium</taxon>
    </lineage>
</organism>
<proteinExistence type="predicted"/>
<dbReference type="AlphaFoldDB" id="A0A087BM03"/>
<evidence type="ECO:0000313" key="1">
    <source>
        <dbReference type="EMBL" id="KFI72053.1"/>
    </source>
</evidence>
<dbReference type="EMBL" id="JGZD01000010">
    <property type="protein sequence ID" value="KFI72053.1"/>
    <property type="molecule type" value="Genomic_DNA"/>
</dbReference>
<dbReference type="Proteomes" id="UP000029014">
    <property type="component" value="Unassembled WGS sequence"/>
</dbReference>
<evidence type="ECO:0000313" key="2">
    <source>
        <dbReference type="Proteomes" id="UP000029014"/>
    </source>
</evidence>
<dbReference type="eggNOG" id="ENOG5031Y4U">
    <property type="taxonomic scope" value="Bacteria"/>
</dbReference>
<keyword evidence="2" id="KW-1185">Reference proteome</keyword>
<reference evidence="1 2" key="1">
    <citation type="submission" date="2014-03" db="EMBL/GenBank/DDBJ databases">
        <title>Genomics of Bifidobacteria.</title>
        <authorList>
            <person name="Ventura M."/>
            <person name="Milani C."/>
            <person name="Lugli G.A."/>
        </authorList>
    </citation>
    <scope>NUCLEOTIDE SEQUENCE [LARGE SCALE GENOMIC DNA]</scope>
    <source>
        <strain evidence="1 2">LMG 11592</strain>
    </source>
</reference>